<dbReference type="AlphaFoldDB" id="A0A9X3SCD1"/>
<evidence type="ECO:0000256" key="1">
    <source>
        <dbReference type="SAM" id="SignalP"/>
    </source>
</evidence>
<keyword evidence="1" id="KW-0732">Signal</keyword>
<dbReference type="Proteomes" id="UP001147653">
    <property type="component" value="Unassembled WGS sequence"/>
</dbReference>
<comment type="caution">
    <text evidence="2">The sequence shown here is derived from an EMBL/GenBank/DDBJ whole genome shotgun (WGS) entry which is preliminary data.</text>
</comment>
<name>A0A9X3SCD1_9ACTN</name>
<proteinExistence type="predicted"/>
<feature type="chain" id="PRO_5040888233" evidence="1">
    <location>
        <begin position="29"/>
        <end position="154"/>
    </location>
</feature>
<evidence type="ECO:0000313" key="2">
    <source>
        <dbReference type="EMBL" id="MDA0178877.1"/>
    </source>
</evidence>
<dbReference type="EMBL" id="JAPDDP010000002">
    <property type="protein sequence ID" value="MDA0178877.1"/>
    <property type="molecule type" value="Genomic_DNA"/>
</dbReference>
<keyword evidence="3" id="KW-1185">Reference proteome</keyword>
<reference evidence="2" key="1">
    <citation type="submission" date="2022-10" db="EMBL/GenBank/DDBJ databases">
        <title>The WGS of Solirubrobacter phytolaccae KCTC 29190.</title>
        <authorList>
            <person name="Jiang Z."/>
        </authorList>
    </citation>
    <scope>NUCLEOTIDE SEQUENCE</scope>
    <source>
        <strain evidence="2">KCTC 29190</strain>
    </source>
</reference>
<sequence>MTKLLVKLLVTVCALAGAAALSPAAANAQTWLPGLLEQGQGIAPGSTLSSSAPDCIGSTGVCPAVHNDPYGDTEIGEYVLAFSAFYDHLDSDYGYVPITGYVGSSSSLVGSSRTAYVFLYNPTFNLYFAYSGTVDEYTYEVTDVQRVWVSIYNL</sequence>
<feature type="signal peptide" evidence="1">
    <location>
        <begin position="1"/>
        <end position="28"/>
    </location>
</feature>
<protein>
    <submittedName>
        <fullName evidence="2">Uncharacterized protein</fullName>
    </submittedName>
</protein>
<accession>A0A9X3SCD1</accession>
<dbReference type="RefSeq" id="WP_270023146.1">
    <property type="nucleotide sequence ID" value="NZ_JAPDDP010000002.1"/>
</dbReference>
<gene>
    <name evidence="2" type="ORF">OJ997_01115</name>
</gene>
<evidence type="ECO:0000313" key="3">
    <source>
        <dbReference type="Proteomes" id="UP001147653"/>
    </source>
</evidence>
<organism evidence="2 3">
    <name type="scientific">Solirubrobacter phytolaccae</name>
    <dbReference type="NCBI Taxonomy" id="1404360"/>
    <lineage>
        <taxon>Bacteria</taxon>
        <taxon>Bacillati</taxon>
        <taxon>Actinomycetota</taxon>
        <taxon>Thermoleophilia</taxon>
        <taxon>Solirubrobacterales</taxon>
        <taxon>Solirubrobacteraceae</taxon>
        <taxon>Solirubrobacter</taxon>
    </lineage>
</organism>